<sequence length="276" mass="30121">MSSNNSASPVAKLIPYLILFAGLILLYFLYQYLFGPKTQNVSALIPIMQNANVDSAKPIIIASDKLPTLYEGGEFTVSTWIYINNWSYRQGFAKHIISVGGRNFDTFRIYLGGRKPKLNIRFHTKEGNAATNGVGQGNTDSLDAATQNATFNVIENDSMLLGSNQICDLPEVDLQRWVNLTVAVNGKTVDVYLDGKLSRSCVLPSYFKVDAGGYSATLLNYGGFGGQITTTNMYDVALNPDVVYKNYMAGPNPITTISGWFSNFFAPGVSIAVSTN</sequence>
<dbReference type="SUPFAM" id="SSF49899">
    <property type="entry name" value="Concanavalin A-like lectins/glucanases"/>
    <property type="match status" value="1"/>
</dbReference>
<keyword evidence="1" id="KW-1133">Transmembrane helix</keyword>
<evidence type="ECO:0008006" key="3">
    <source>
        <dbReference type="Google" id="ProtNLM"/>
    </source>
</evidence>
<dbReference type="Gene3D" id="2.60.120.200">
    <property type="match status" value="1"/>
</dbReference>
<organism evidence="2">
    <name type="scientific">viral metagenome</name>
    <dbReference type="NCBI Taxonomy" id="1070528"/>
    <lineage>
        <taxon>unclassified sequences</taxon>
        <taxon>metagenomes</taxon>
        <taxon>organismal metagenomes</taxon>
    </lineage>
</organism>
<feature type="transmembrane region" description="Helical" evidence="1">
    <location>
        <begin position="13"/>
        <end position="30"/>
    </location>
</feature>
<protein>
    <recommendedName>
        <fullName evidence="3">Lectin/glucanase superfamily protein</fullName>
    </recommendedName>
</protein>
<name>A0A6C0KTP3_9ZZZZ</name>
<dbReference type="EMBL" id="MN740969">
    <property type="protein sequence ID" value="QHU20516.1"/>
    <property type="molecule type" value="Genomic_DNA"/>
</dbReference>
<evidence type="ECO:0000313" key="2">
    <source>
        <dbReference type="EMBL" id="QHU20516.1"/>
    </source>
</evidence>
<evidence type="ECO:0000256" key="1">
    <source>
        <dbReference type="SAM" id="Phobius"/>
    </source>
</evidence>
<keyword evidence="1" id="KW-0472">Membrane</keyword>
<dbReference type="InterPro" id="IPR013320">
    <property type="entry name" value="ConA-like_dom_sf"/>
</dbReference>
<proteinExistence type="predicted"/>
<accession>A0A6C0KTP3</accession>
<reference evidence="2" key="1">
    <citation type="journal article" date="2020" name="Nature">
        <title>Giant virus diversity and host interactions through global metagenomics.</title>
        <authorList>
            <person name="Schulz F."/>
            <person name="Roux S."/>
            <person name="Paez-Espino D."/>
            <person name="Jungbluth S."/>
            <person name="Walsh D.A."/>
            <person name="Denef V.J."/>
            <person name="McMahon K.D."/>
            <person name="Konstantinidis K.T."/>
            <person name="Eloe-Fadrosh E.A."/>
            <person name="Kyrpides N.C."/>
            <person name="Woyke T."/>
        </authorList>
    </citation>
    <scope>NUCLEOTIDE SEQUENCE</scope>
    <source>
        <strain evidence="2">GVMAG-S-3300013093-109</strain>
    </source>
</reference>
<dbReference type="AlphaFoldDB" id="A0A6C0KTP3"/>
<keyword evidence="1" id="KW-0812">Transmembrane</keyword>